<keyword evidence="1 4" id="KW-0808">Transferase</keyword>
<gene>
    <name evidence="7" type="ORF">Taro_013385</name>
</gene>
<dbReference type="PANTHER" id="PTHR11260">
    <property type="entry name" value="GLUTATHIONE S-TRANSFERASE, GST, SUPERFAMILY, GST DOMAIN CONTAINING"/>
    <property type="match status" value="1"/>
</dbReference>
<dbReference type="Pfam" id="PF02798">
    <property type="entry name" value="GST_N"/>
    <property type="match status" value="1"/>
</dbReference>
<comment type="similarity">
    <text evidence="2">Belongs to the GST superfamily. Tau family.</text>
</comment>
<dbReference type="SMR" id="A0A843UIK9"/>
<dbReference type="EC" id="2.5.1.18" evidence="4"/>
<dbReference type="InterPro" id="IPR045074">
    <property type="entry name" value="GST_C_Tau"/>
</dbReference>
<dbReference type="EMBL" id="NMUH01000535">
    <property type="protein sequence ID" value="MQL80933.1"/>
    <property type="molecule type" value="Genomic_DNA"/>
</dbReference>
<accession>A0A843UIK9</accession>
<protein>
    <recommendedName>
        <fullName evidence="4">Glutathione S-transferase</fullName>
        <ecNumber evidence="4">2.5.1.18</ecNumber>
    </recommendedName>
</protein>
<dbReference type="GO" id="GO:0005829">
    <property type="term" value="C:cytosol"/>
    <property type="evidence" value="ECO:0007669"/>
    <property type="project" value="UniProtKB-SubCell"/>
</dbReference>
<dbReference type="InterPro" id="IPR036282">
    <property type="entry name" value="Glutathione-S-Trfase_C_sf"/>
</dbReference>
<dbReference type="FunFam" id="3.40.30.10:FF:000044">
    <property type="entry name" value="Glutathione S-transferase GSTU6"/>
    <property type="match status" value="1"/>
</dbReference>
<dbReference type="InterPro" id="IPR004045">
    <property type="entry name" value="Glutathione_S-Trfase_N"/>
</dbReference>
<evidence type="ECO:0000256" key="2">
    <source>
        <dbReference type="ARBA" id="ARBA00025743"/>
    </source>
</evidence>
<keyword evidence="4" id="KW-0963">Cytoplasm</keyword>
<organism evidence="7 8">
    <name type="scientific">Colocasia esculenta</name>
    <name type="common">Wild taro</name>
    <name type="synonym">Arum esculentum</name>
    <dbReference type="NCBI Taxonomy" id="4460"/>
    <lineage>
        <taxon>Eukaryota</taxon>
        <taxon>Viridiplantae</taxon>
        <taxon>Streptophyta</taxon>
        <taxon>Embryophyta</taxon>
        <taxon>Tracheophyta</taxon>
        <taxon>Spermatophyta</taxon>
        <taxon>Magnoliopsida</taxon>
        <taxon>Liliopsida</taxon>
        <taxon>Araceae</taxon>
        <taxon>Aroideae</taxon>
        <taxon>Colocasieae</taxon>
        <taxon>Colocasia</taxon>
    </lineage>
</organism>
<comment type="caution">
    <text evidence="7">The sequence shown here is derived from an EMBL/GenBank/DDBJ whole genome shotgun (WGS) entry which is preliminary data.</text>
</comment>
<name>A0A843UIK9_COLES</name>
<dbReference type="Gene3D" id="1.20.1050.10">
    <property type="match status" value="1"/>
</dbReference>
<dbReference type="PROSITE" id="PS50404">
    <property type="entry name" value="GST_NTER"/>
    <property type="match status" value="1"/>
</dbReference>
<dbReference type="SFLD" id="SFLDG01152">
    <property type="entry name" value="Main.3:_Omega-_and_Tau-like"/>
    <property type="match status" value="1"/>
</dbReference>
<feature type="domain" description="GST C-terminal" evidence="6">
    <location>
        <begin position="92"/>
        <end position="230"/>
    </location>
</feature>
<dbReference type="InterPro" id="IPR036249">
    <property type="entry name" value="Thioredoxin-like_sf"/>
</dbReference>
<evidence type="ECO:0000313" key="8">
    <source>
        <dbReference type="Proteomes" id="UP000652761"/>
    </source>
</evidence>
<sequence>MHMEKQVEDLKLYASPCSAFCLMVELALKLKGVAYEYVQEDLLNKSHALLSYNPVHKKVPVLVHHGRPIFESFVILQYIDETWSEPPLLPTDAYGRARVRFWVDYYYSKLSPVCKIALISRGEELNKTVDQVRDVVATMEEGLKGDFFGDGPFFNGATPGLLDVVLGSSSGGVRVVEDLIGVELVDRDRTPFLSSRLAAFAKLEVARETLPAYGTFLNYARSIREKFVAFTRA</sequence>
<dbReference type="CDD" id="cd03058">
    <property type="entry name" value="GST_N_Tau"/>
    <property type="match status" value="1"/>
</dbReference>
<dbReference type="Gene3D" id="3.40.30.10">
    <property type="entry name" value="Glutaredoxin"/>
    <property type="match status" value="1"/>
</dbReference>
<dbReference type="AlphaFoldDB" id="A0A843UIK9"/>
<dbReference type="PANTHER" id="PTHR11260:SF676">
    <property type="entry name" value="GLUTATHIONE S-TRANSFERASE U8"/>
    <property type="match status" value="1"/>
</dbReference>
<dbReference type="CDD" id="cd03185">
    <property type="entry name" value="GST_C_Tau"/>
    <property type="match status" value="1"/>
</dbReference>
<reference evidence="7" key="1">
    <citation type="submission" date="2017-07" db="EMBL/GenBank/DDBJ databases">
        <title>Taro Niue Genome Assembly and Annotation.</title>
        <authorList>
            <person name="Atibalentja N."/>
            <person name="Keating K."/>
            <person name="Fields C.J."/>
        </authorList>
    </citation>
    <scope>NUCLEOTIDE SEQUENCE</scope>
    <source>
        <strain evidence="7">Niue_2</strain>
        <tissue evidence="7">Leaf</tissue>
    </source>
</reference>
<evidence type="ECO:0000256" key="4">
    <source>
        <dbReference type="RuleBase" id="RU369102"/>
    </source>
</evidence>
<dbReference type="OrthoDB" id="4951845at2759"/>
<evidence type="ECO:0000259" key="5">
    <source>
        <dbReference type="PROSITE" id="PS50404"/>
    </source>
</evidence>
<dbReference type="GO" id="GO:0004364">
    <property type="term" value="F:glutathione transferase activity"/>
    <property type="evidence" value="ECO:0007669"/>
    <property type="project" value="UniProtKB-UniRule"/>
</dbReference>
<evidence type="ECO:0000313" key="7">
    <source>
        <dbReference type="EMBL" id="MQL80933.1"/>
    </source>
</evidence>
<dbReference type="SUPFAM" id="SSF52833">
    <property type="entry name" value="Thioredoxin-like"/>
    <property type="match status" value="1"/>
</dbReference>
<comment type="catalytic activity">
    <reaction evidence="3 4">
        <text>RX + glutathione = an S-substituted glutathione + a halide anion + H(+)</text>
        <dbReference type="Rhea" id="RHEA:16437"/>
        <dbReference type="ChEBI" id="CHEBI:15378"/>
        <dbReference type="ChEBI" id="CHEBI:16042"/>
        <dbReference type="ChEBI" id="CHEBI:17792"/>
        <dbReference type="ChEBI" id="CHEBI:57925"/>
        <dbReference type="ChEBI" id="CHEBI:90779"/>
        <dbReference type="EC" id="2.5.1.18"/>
    </reaction>
</comment>
<keyword evidence="8" id="KW-1185">Reference proteome</keyword>
<dbReference type="InterPro" id="IPR010987">
    <property type="entry name" value="Glutathione-S-Trfase_C-like"/>
</dbReference>
<dbReference type="SFLD" id="SFLDG00358">
    <property type="entry name" value="Main_(cytGST)"/>
    <property type="match status" value="1"/>
</dbReference>
<evidence type="ECO:0000259" key="6">
    <source>
        <dbReference type="PROSITE" id="PS50405"/>
    </source>
</evidence>
<dbReference type="Proteomes" id="UP000652761">
    <property type="component" value="Unassembled WGS sequence"/>
</dbReference>
<dbReference type="SFLD" id="SFLDS00019">
    <property type="entry name" value="Glutathione_Transferase_(cytos"/>
    <property type="match status" value="1"/>
</dbReference>
<proteinExistence type="inferred from homology"/>
<dbReference type="PROSITE" id="PS50405">
    <property type="entry name" value="GST_CTER"/>
    <property type="match status" value="1"/>
</dbReference>
<dbReference type="InterPro" id="IPR045073">
    <property type="entry name" value="Omega/Tau-like"/>
</dbReference>
<dbReference type="GO" id="GO:0006749">
    <property type="term" value="P:glutathione metabolic process"/>
    <property type="evidence" value="ECO:0007669"/>
    <property type="project" value="InterPro"/>
</dbReference>
<comment type="subcellular location">
    <subcellularLocation>
        <location evidence="4">Cytoplasm</location>
        <location evidence="4">Cytosol</location>
    </subcellularLocation>
</comment>
<feature type="domain" description="GST N-terminal" evidence="5">
    <location>
        <begin position="8"/>
        <end position="87"/>
    </location>
</feature>
<evidence type="ECO:0000256" key="3">
    <source>
        <dbReference type="ARBA" id="ARBA00047960"/>
    </source>
</evidence>
<comment type="function">
    <text evidence="4">Is involved in the conjugation of reduced glutathione to a wide number of exogenous and endogenous hydrophobic electrophiles.</text>
</comment>
<dbReference type="SUPFAM" id="SSF47616">
    <property type="entry name" value="GST C-terminal domain-like"/>
    <property type="match status" value="1"/>
</dbReference>
<evidence type="ECO:0000256" key="1">
    <source>
        <dbReference type="ARBA" id="ARBA00022679"/>
    </source>
</evidence>
<dbReference type="InterPro" id="IPR040079">
    <property type="entry name" value="Glutathione_S-Trfase"/>
</dbReference>